<feature type="domain" description="Protein kinase" evidence="12">
    <location>
        <begin position="28"/>
        <end position="321"/>
    </location>
</feature>
<organism evidence="13 14">
    <name type="scientific">Dentipellis fragilis</name>
    <dbReference type="NCBI Taxonomy" id="205917"/>
    <lineage>
        <taxon>Eukaryota</taxon>
        <taxon>Fungi</taxon>
        <taxon>Dikarya</taxon>
        <taxon>Basidiomycota</taxon>
        <taxon>Agaricomycotina</taxon>
        <taxon>Agaricomycetes</taxon>
        <taxon>Russulales</taxon>
        <taxon>Hericiaceae</taxon>
        <taxon>Dentipellis</taxon>
    </lineage>
</organism>
<evidence type="ECO:0000313" key="13">
    <source>
        <dbReference type="EMBL" id="TFY68469.1"/>
    </source>
</evidence>
<gene>
    <name evidence="13" type="ORF">EVG20_g3540</name>
</gene>
<feature type="compositionally biased region" description="Polar residues" evidence="11">
    <location>
        <begin position="1602"/>
        <end position="1612"/>
    </location>
</feature>
<dbReference type="PANTHER" id="PTHR17583">
    <property type="entry name" value="PHOSPHOINOSITIDE 3-KINASE REGULATORY SUBUNIT 4"/>
    <property type="match status" value="1"/>
</dbReference>
<dbReference type="InterPro" id="IPR001680">
    <property type="entry name" value="WD40_rpt"/>
</dbReference>
<dbReference type="PROSITE" id="PS50077">
    <property type="entry name" value="HEAT_REPEAT"/>
    <property type="match status" value="1"/>
</dbReference>
<dbReference type="GO" id="GO:0034271">
    <property type="term" value="C:phosphatidylinositol 3-kinase complex, class III, type I"/>
    <property type="evidence" value="ECO:0007669"/>
    <property type="project" value="TreeGrafter"/>
</dbReference>
<name>A0A4Y9Z562_9AGAM</name>
<dbReference type="EC" id="2.7.11.1" evidence="1"/>
<evidence type="ECO:0000313" key="14">
    <source>
        <dbReference type="Proteomes" id="UP000298327"/>
    </source>
</evidence>
<dbReference type="GO" id="GO:0006623">
    <property type="term" value="P:protein targeting to vacuole"/>
    <property type="evidence" value="ECO:0007669"/>
    <property type="project" value="TreeGrafter"/>
</dbReference>
<dbReference type="InterPro" id="IPR045162">
    <property type="entry name" value="Vps15-like"/>
</dbReference>
<dbReference type="InterPro" id="IPR015943">
    <property type="entry name" value="WD40/YVTN_repeat-like_dom_sf"/>
</dbReference>
<sequence>MGNTQSGYPLTRNAGALDSFVAELGTDIVYEKSLGSSRFLKTVRCRHRNGFLLAKIFIKPDPGLSLRKYQRRLKIEREALLDIPNVYSYQTFVETEKAGYLIRQWVASNLYDRISTRPFLSTIEKKWIAFQLLTGLRDARARKVPHGDIKSENILVTSWNWVYLTDFASHKPTYLPLDDPSDFAFYFDTSGRRTCYVAPERFYAAGAKPEAATSQGANDGTGKKETRVTEAMDVFSAGCVIAELFREGAPLFTLSQLFKYREGEIHVDGLLSTIEDGGVKELIKEMIALDPTARPTFDALLNNARGSVFPEAFYSFLHSYVFSVNELPASSLFGGSPPSAVPGSVTPTTTAASAATATVKGGTATPVPTISDPHTAILPSDADHRMERIWADYESVEPYLVEDMGEETVKDVRVEYAHTETTSTPFQDILPVELYVPNRDSKLLRVKRRAALEDGPALIVLALVCVNVRNCAQPSSKLRALDVFLTLAVHLTDEAKLDRMVPYIVDLLHDDAAVVRAAALRTLMQVLMLVTVITPSNATVFPEYIIPNIQTLVQDPEVSVRCMYAQCVVPLAETAVRYLEMGQALKAHGSFKVAAEAVEYDEAQFEVTYDAALQDLQTSIQDHLSALLVDPSSVVKRAVLHDISALCIFLGRQRTNDVLLSHMITYLNDRDWLLRYAFFDAIVDVAACAGGRSLEEYILPLMIQALSDVEESVVARVLGALTSLCELGLFQKMRIWELMSATLGFLYHPNVWIRQGAAAFIASSAKHLPVSDVWCILYPSLRHFLRSDIRQIDEMSLLMAMKPPLSRQVFDAAVQWAMKAERTAFWRGHRRTASKLESPQDSVASMRRTGSAAGVTRNKSEEDEAQLTKLRQLGMTSTEEAKLMSMREYILKLANAISSFTTRLKPDDEAENLKTTSDIELQKLKVVPQTVFLKNRLSDIAPRSARIISASRQSTFDMTRSPVSETPRMSRPPSVDISSPGAPFEDLRRRLSAINGSGTSLPSGSGARDSRRASSTSTTQSPILAPGPTMADLPLVFDRPGSPTESVLSNTNSAAFRGMHRLPMGGTDGKAAPAIGSSRASATGLLEPTSHMRPEGSPERSGRSSPVSATGTIRGQRRRRTPSLLPISTYDGQEPGVNNLLEHLYLDGNREYQLDFGPKVHEGPVRRRNAVRHSFSPRDGTARRPEANLIAHLASHTDAVTGLAVSPDHMFFVSASDDKTVKVWDTARLERNVTSKPRHSYAQHHARVKCICMLERVHCFASAAEDGSLHVVRVHVTQSGALPKYGKLQAVREHRVDRPGEYITCMAHYETDSTSNLVYATTHSSISILDLRTMRLLQTMEHPSHYGPITAMCLDRKHSWVITGTASGILTLWDIRFGLLLKSWKIGAAMSGGSARIHQCVVHPTKGKGRWIMVAIETVRPSTEGAPTTLVEVWDIENTTLVESYGTRTVSKALAVEAPSEVSGGDAEPSAASAIAALVRSKQQGTGSGSSRRSSSEAGGREPLLSSPSPDIRAIVVGNEFGSHSQPHKAAGSQLDADGQLAGPRGFMVSGSEDRILRLWDLGRIDRTAVLSGLETESERPTYSTSRSPTGGTTTHVETWLHSPQTSSQRNRPPQRMSLISSSQQSLLKPHQDTITALTCIDSPFRGGISTKIIHVFLQLPIDGNPSNVDSNNWVWNRCLTFPVNTLVALKFSNKPYKWIRYATGVVLGAEGTLSRRSQRDGELLDLESDLNSLNHLPDVTDLYYHVEISDEEGGGATRRIFPLDPDFADPRTSTHASSSRYPNFRAEVSQRDGNTCILTGAASHMCEAAHVVAHCKGDEYIQSLTRHRPQGSNHAVIEEIDDKRNGLFLNKVSHVALGNNWAILKVLVFNSSYTRPENNWTFAVQTPNFAMETEDIIQGATAMPLVAMPFVPQYPMQAEIATAGTTRYTAHLLDISDLYALALGHFPLGSPIRVPVGDEGMASWPPDVLFDAVYASAVSMQFGGPMKDLRKLLEPFQKSYYPPEGPVSNDEAERKRIDEERCERKRRTTEGDAERRRRHADRSNTAAGEMDSMDTVFYLWHISAGISADMLAKRREEMAVKEHEASVAKVESWRESVPL</sequence>
<reference evidence="13 14" key="1">
    <citation type="submission" date="2019-02" db="EMBL/GenBank/DDBJ databases">
        <title>Genome sequencing of the rare red list fungi Dentipellis fragilis.</title>
        <authorList>
            <person name="Buettner E."/>
            <person name="Kellner H."/>
        </authorList>
    </citation>
    <scope>NUCLEOTIDE SEQUENCE [LARGE SCALE GENOMIC DNA]</scope>
    <source>
        <strain evidence="13 14">DSM 105465</strain>
    </source>
</reference>
<evidence type="ECO:0000256" key="8">
    <source>
        <dbReference type="ARBA" id="ARBA00022840"/>
    </source>
</evidence>
<dbReference type="Proteomes" id="UP000298327">
    <property type="component" value="Unassembled WGS sequence"/>
</dbReference>
<dbReference type="InterPro" id="IPR008271">
    <property type="entry name" value="Ser/Thr_kinase_AS"/>
</dbReference>
<feature type="repeat" description="HEAT" evidence="9">
    <location>
        <begin position="500"/>
        <end position="531"/>
    </location>
</feature>
<feature type="region of interest" description="Disordered" evidence="11">
    <location>
        <begin position="1081"/>
        <end position="1131"/>
    </location>
</feature>
<keyword evidence="6" id="KW-0547">Nucleotide-binding</keyword>
<feature type="region of interest" description="Disordered" evidence="11">
    <location>
        <begin position="836"/>
        <end position="864"/>
    </location>
</feature>
<feature type="compositionally biased region" description="Low complexity" evidence="11">
    <location>
        <begin position="1581"/>
        <end position="1595"/>
    </location>
</feature>
<dbReference type="InterPro" id="IPR011009">
    <property type="entry name" value="Kinase-like_dom_sf"/>
</dbReference>
<dbReference type="Pfam" id="PF00069">
    <property type="entry name" value="Pkinase"/>
    <property type="match status" value="1"/>
</dbReference>
<dbReference type="InterPro" id="IPR011989">
    <property type="entry name" value="ARM-like"/>
</dbReference>
<keyword evidence="8" id="KW-0067">ATP-binding</keyword>
<dbReference type="GO" id="GO:0071561">
    <property type="term" value="C:nucleus-vacuole junction"/>
    <property type="evidence" value="ECO:0007669"/>
    <property type="project" value="TreeGrafter"/>
</dbReference>
<evidence type="ECO:0000256" key="1">
    <source>
        <dbReference type="ARBA" id="ARBA00012513"/>
    </source>
</evidence>
<keyword evidence="5" id="KW-0677">Repeat</keyword>
<dbReference type="SUPFAM" id="SSF56112">
    <property type="entry name" value="Protein kinase-like (PK-like)"/>
    <property type="match status" value="1"/>
</dbReference>
<dbReference type="PROSITE" id="PS00108">
    <property type="entry name" value="PROTEIN_KINASE_ST"/>
    <property type="match status" value="1"/>
</dbReference>
<dbReference type="Pfam" id="PF00400">
    <property type="entry name" value="WD40"/>
    <property type="match status" value="2"/>
</dbReference>
<dbReference type="Gene3D" id="1.10.510.10">
    <property type="entry name" value="Transferase(Phosphotransferase) domain 1"/>
    <property type="match status" value="1"/>
</dbReference>
<evidence type="ECO:0000256" key="6">
    <source>
        <dbReference type="ARBA" id="ARBA00022741"/>
    </source>
</evidence>
<feature type="compositionally biased region" description="Low complexity" evidence="11">
    <location>
        <begin position="1003"/>
        <end position="1021"/>
    </location>
</feature>
<accession>A0A4Y9Z562</accession>
<comment type="caution">
    <text evidence="13">The sequence shown here is derived from an EMBL/GenBank/DDBJ whole genome shotgun (WGS) entry which is preliminary data.</text>
</comment>
<dbReference type="GO" id="GO:0034272">
    <property type="term" value="C:phosphatidylinositol 3-kinase complex, class III, type II"/>
    <property type="evidence" value="ECO:0007669"/>
    <property type="project" value="TreeGrafter"/>
</dbReference>
<dbReference type="SMART" id="SM00320">
    <property type="entry name" value="WD40"/>
    <property type="match status" value="4"/>
</dbReference>
<dbReference type="Pfam" id="PF13391">
    <property type="entry name" value="HNH_2"/>
    <property type="match status" value="1"/>
</dbReference>
<dbReference type="SUPFAM" id="SSF48371">
    <property type="entry name" value="ARM repeat"/>
    <property type="match status" value="1"/>
</dbReference>
<evidence type="ECO:0000256" key="4">
    <source>
        <dbReference type="ARBA" id="ARBA00022679"/>
    </source>
</evidence>
<feature type="repeat" description="WD" evidence="10">
    <location>
        <begin position="1193"/>
        <end position="1234"/>
    </location>
</feature>
<protein>
    <recommendedName>
        <fullName evidence="1">non-specific serine/threonine protein kinase</fullName>
        <ecNumber evidence="1">2.7.11.1</ecNumber>
    </recommendedName>
</protein>
<feature type="region of interest" description="Disordered" evidence="11">
    <location>
        <begin position="951"/>
        <end position="1049"/>
    </location>
</feature>
<dbReference type="PROSITE" id="PS50011">
    <property type="entry name" value="PROTEIN_KINASE_DOM"/>
    <property type="match status" value="1"/>
</dbReference>
<feature type="region of interest" description="Disordered" evidence="11">
    <location>
        <begin position="1573"/>
        <end position="1621"/>
    </location>
</feature>
<dbReference type="FunFam" id="1.10.510.10:FF:000497">
    <property type="entry name" value="Phosphoinositide 3-kinase regulatory subunit"/>
    <property type="match status" value="1"/>
</dbReference>
<evidence type="ECO:0000256" key="9">
    <source>
        <dbReference type="PROSITE-ProRule" id="PRU00103"/>
    </source>
</evidence>
<dbReference type="GO" id="GO:0005524">
    <property type="term" value="F:ATP binding"/>
    <property type="evidence" value="ECO:0007669"/>
    <property type="project" value="UniProtKB-KW"/>
</dbReference>
<dbReference type="GO" id="GO:0004674">
    <property type="term" value="F:protein serine/threonine kinase activity"/>
    <property type="evidence" value="ECO:0007669"/>
    <property type="project" value="UniProtKB-KW"/>
</dbReference>
<keyword evidence="4" id="KW-0808">Transferase</keyword>
<dbReference type="PROSITE" id="PS50294">
    <property type="entry name" value="WD_REPEATS_REGION"/>
    <property type="match status" value="1"/>
</dbReference>
<dbReference type="InterPro" id="IPR016024">
    <property type="entry name" value="ARM-type_fold"/>
</dbReference>
<dbReference type="InterPro" id="IPR036322">
    <property type="entry name" value="WD40_repeat_dom_sf"/>
</dbReference>
<evidence type="ECO:0000259" key="12">
    <source>
        <dbReference type="PROSITE" id="PS50011"/>
    </source>
</evidence>
<keyword evidence="2" id="KW-0723">Serine/threonine-protein kinase</keyword>
<evidence type="ECO:0000256" key="5">
    <source>
        <dbReference type="ARBA" id="ARBA00022737"/>
    </source>
</evidence>
<evidence type="ECO:0000256" key="2">
    <source>
        <dbReference type="ARBA" id="ARBA00022527"/>
    </source>
</evidence>
<keyword evidence="7" id="KW-0418">Kinase</keyword>
<keyword evidence="3 10" id="KW-0853">WD repeat</keyword>
<dbReference type="GO" id="GO:0016236">
    <property type="term" value="P:macroautophagy"/>
    <property type="evidence" value="ECO:0007669"/>
    <property type="project" value="InterPro"/>
</dbReference>
<feature type="compositionally biased region" description="Basic and acidic residues" evidence="11">
    <location>
        <begin position="2012"/>
        <end position="2036"/>
    </location>
</feature>
<dbReference type="InterPro" id="IPR000719">
    <property type="entry name" value="Prot_kinase_dom"/>
</dbReference>
<dbReference type="PROSITE" id="PS50082">
    <property type="entry name" value="WD_REPEATS_2"/>
    <property type="match status" value="3"/>
</dbReference>
<feature type="repeat" description="WD" evidence="10">
    <location>
        <begin position="1547"/>
        <end position="1562"/>
    </location>
</feature>
<dbReference type="InterPro" id="IPR021133">
    <property type="entry name" value="HEAT_type_2"/>
</dbReference>
<dbReference type="InterPro" id="IPR003615">
    <property type="entry name" value="HNH_nuc"/>
</dbReference>
<proteinExistence type="predicted"/>
<dbReference type="PANTHER" id="PTHR17583:SF0">
    <property type="entry name" value="PHOSPHOINOSITIDE 3-KINASE REGULATORY SUBUNIT 4"/>
    <property type="match status" value="1"/>
</dbReference>
<dbReference type="Pfam" id="PF22956">
    <property type="entry name" value="VPS15-like_hel"/>
    <property type="match status" value="1"/>
</dbReference>
<dbReference type="STRING" id="205917.A0A4Y9Z562"/>
<feature type="compositionally biased region" description="Basic and acidic residues" evidence="11">
    <location>
        <begin position="1090"/>
        <end position="1102"/>
    </location>
</feature>
<evidence type="ECO:0000256" key="10">
    <source>
        <dbReference type="PROSITE-ProRule" id="PRU00221"/>
    </source>
</evidence>
<dbReference type="GO" id="GO:0045324">
    <property type="term" value="P:late endosome to vacuole transport"/>
    <property type="evidence" value="ECO:0007669"/>
    <property type="project" value="InterPro"/>
</dbReference>
<feature type="compositionally biased region" description="Polar residues" evidence="11">
    <location>
        <begin position="953"/>
        <end position="964"/>
    </location>
</feature>
<feature type="repeat" description="WD" evidence="10">
    <location>
        <begin position="1342"/>
        <end position="1383"/>
    </location>
</feature>
<dbReference type="SMART" id="SM00220">
    <property type="entry name" value="S_TKc"/>
    <property type="match status" value="1"/>
</dbReference>
<feature type="region of interest" description="Disordered" evidence="11">
    <location>
        <begin position="2001"/>
        <end position="2048"/>
    </location>
</feature>
<dbReference type="CDD" id="cd13980">
    <property type="entry name" value="STKc_Vps15"/>
    <property type="match status" value="1"/>
</dbReference>
<feature type="compositionally biased region" description="Low complexity" evidence="11">
    <location>
        <begin position="1480"/>
        <end position="1498"/>
    </location>
</feature>
<evidence type="ECO:0000256" key="3">
    <source>
        <dbReference type="ARBA" id="ARBA00022574"/>
    </source>
</evidence>
<dbReference type="EMBL" id="SEOQ01000161">
    <property type="protein sequence ID" value="TFY68469.1"/>
    <property type="molecule type" value="Genomic_DNA"/>
</dbReference>
<dbReference type="Gene3D" id="2.130.10.10">
    <property type="entry name" value="YVTN repeat-like/Quinoprotein amine dehydrogenase"/>
    <property type="match status" value="2"/>
</dbReference>
<evidence type="ECO:0000256" key="7">
    <source>
        <dbReference type="ARBA" id="ARBA00022777"/>
    </source>
</evidence>
<keyword evidence="14" id="KW-1185">Reference proteome</keyword>
<dbReference type="Gene3D" id="1.25.10.10">
    <property type="entry name" value="Leucine-rich Repeat Variant"/>
    <property type="match status" value="2"/>
</dbReference>
<feature type="region of interest" description="Disordered" evidence="11">
    <location>
        <begin position="1480"/>
        <end position="1510"/>
    </location>
</feature>
<evidence type="ECO:0000256" key="11">
    <source>
        <dbReference type="SAM" id="MobiDB-lite"/>
    </source>
</evidence>
<dbReference type="GO" id="GO:0005770">
    <property type="term" value="C:late endosome"/>
    <property type="evidence" value="ECO:0007669"/>
    <property type="project" value="TreeGrafter"/>
</dbReference>
<dbReference type="OrthoDB" id="242910at2759"/>
<dbReference type="SUPFAM" id="SSF50978">
    <property type="entry name" value="WD40 repeat-like"/>
    <property type="match status" value="1"/>
</dbReference>
<dbReference type="InterPro" id="IPR055231">
    <property type="entry name" value="2AA_helical"/>
</dbReference>